<dbReference type="Proteomes" id="UP000320580">
    <property type="component" value="Chromosome"/>
</dbReference>
<organism evidence="1 2">
    <name type="scientific">Streptomyces qinzhouensis</name>
    <dbReference type="NCBI Taxonomy" id="2599401"/>
    <lineage>
        <taxon>Bacteria</taxon>
        <taxon>Bacillati</taxon>
        <taxon>Actinomycetota</taxon>
        <taxon>Actinomycetes</taxon>
        <taxon>Kitasatosporales</taxon>
        <taxon>Streptomycetaceae</taxon>
        <taxon>Streptomyces</taxon>
    </lineage>
</organism>
<evidence type="ECO:0000313" key="2">
    <source>
        <dbReference type="Proteomes" id="UP000320580"/>
    </source>
</evidence>
<sequence>MVVPEDIHVGGLAYDTVNKCIGVVMDTYGGRIALRPPAGGCEWDVRREDVRPATVFDRIRAELADVNAQSSKGMP</sequence>
<dbReference type="OrthoDB" id="3855669at2"/>
<dbReference type="EMBL" id="CP042266">
    <property type="protein sequence ID" value="QDY76876.1"/>
    <property type="molecule type" value="Genomic_DNA"/>
</dbReference>
<keyword evidence="2" id="KW-1185">Reference proteome</keyword>
<dbReference type="KEGG" id="sqz:FQU76_10435"/>
<name>A0A5B8J6N7_9ACTN</name>
<proteinExistence type="predicted"/>
<accession>A0A5B8J6N7</accession>
<evidence type="ECO:0000313" key="1">
    <source>
        <dbReference type="EMBL" id="QDY76876.1"/>
    </source>
</evidence>
<reference evidence="1 2" key="1">
    <citation type="submission" date="2019-07" db="EMBL/GenBank/DDBJ databases">
        <authorList>
            <person name="Zhu P."/>
        </authorList>
    </citation>
    <scope>NUCLEOTIDE SEQUENCE [LARGE SCALE GENOMIC DNA]</scope>
    <source>
        <strain evidence="1 2">SSL-25</strain>
    </source>
</reference>
<gene>
    <name evidence="1" type="ORF">FQU76_10435</name>
</gene>
<protein>
    <submittedName>
        <fullName evidence="1">Uncharacterized protein</fullName>
    </submittedName>
</protein>
<dbReference type="AlphaFoldDB" id="A0A5B8J6N7"/>